<name>A0AAE0EMM4_9CHLO</name>
<feature type="domain" description="ApaG" evidence="1">
    <location>
        <begin position="10"/>
        <end position="132"/>
    </location>
</feature>
<dbReference type="Pfam" id="PF04379">
    <property type="entry name" value="DUF525"/>
    <property type="match status" value="1"/>
</dbReference>
<dbReference type="EMBL" id="LGRX02035594">
    <property type="protein sequence ID" value="KAK3233946.1"/>
    <property type="molecule type" value="Genomic_DNA"/>
</dbReference>
<dbReference type="PANTHER" id="PTHR47191:SF2">
    <property type="entry name" value="OS05G0170800 PROTEIN"/>
    <property type="match status" value="1"/>
</dbReference>
<sequence>MTESIPCVCVTISEGIKVEATGGYVGQLEDQHSFTYRFRITNTTPRPVQLIGRHLLFQDSWGSVQEVPKGSGGVVGHTPVLKEGQTFEYHSGCYFHTKGEAYWNDASDLDAKPLNAIAHDCTQLVNANVVHL</sequence>
<evidence type="ECO:0000313" key="2">
    <source>
        <dbReference type="EMBL" id="KAK3233946.1"/>
    </source>
</evidence>
<evidence type="ECO:0000313" key="3">
    <source>
        <dbReference type="Proteomes" id="UP001190700"/>
    </source>
</evidence>
<dbReference type="AlphaFoldDB" id="A0AAE0EMM4"/>
<dbReference type="Gene3D" id="2.60.40.1470">
    <property type="entry name" value="ApaG domain"/>
    <property type="match status" value="1"/>
</dbReference>
<reference evidence="2 3" key="1">
    <citation type="journal article" date="2015" name="Genome Biol. Evol.">
        <title>Comparative Genomics of a Bacterivorous Green Alga Reveals Evolutionary Causalities and Consequences of Phago-Mixotrophic Mode of Nutrition.</title>
        <authorList>
            <person name="Burns J.A."/>
            <person name="Paasch A."/>
            <person name="Narechania A."/>
            <person name="Kim E."/>
        </authorList>
    </citation>
    <scope>NUCLEOTIDE SEQUENCE [LARGE SCALE GENOMIC DNA]</scope>
    <source>
        <strain evidence="2 3">PLY_AMNH</strain>
    </source>
</reference>
<evidence type="ECO:0000259" key="1">
    <source>
        <dbReference type="PROSITE" id="PS51087"/>
    </source>
</evidence>
<dbReference type="SUPFAM" id="SSF110069">
    <property type="entry name" value="ApaG-like"/>
    <property type="match status" value="1"/>
</dbReference>
<gene>
    <name evidence="2" type="ORF">CYMTET_55780</name>
</gene>
<dbReference type="InterPro" id="IPR050718">
    <property type="entry name" value="ApaG-like"/>
</dbReference>
<dbReference type="PANTHER" id="PTHR47191">
    <property type="entry name" value="OS05G0170800 PROTEIN"/>
    <property type="match status" value="1"/>
</dbReference>
<accession>A0AAE0EMM4</accession>
<organism evidence="2 3">
    <name type="scientific">Cymbomonas tetramitiformis</name>
    <dbReference type="NCBI Taxonomy" id="36881"/>
    <lineage>
        <taxon>Eukaryota</taxon>
        <taxon>Viridiplantae</taxon>
        <taxon>Chlorophyta</taxon>
        <taxon>Pyramimonadophyceae</taxon>
        <taxon>Pyramimonadales</taxon>
        <taxon>Pyramimonadaceae</taxon>
        <taxon>Cymbomonas</taxon>
    </lineage>
</organism>
<proteinExistence type="predicted"/>
<comment type="caution">
    <text evidence="2">The sequence shown here is derived from an EMBL/GenBank/DDBJ whole genome shotgun (WGS) entry which is preliminary data.</text>
</comment>
<keyword evidence="3" id="KW-1185">Reference proteome</keyword>
<dbReference type="PROSITE" id="PS51087">
    <property type="entry name" value="APAG"/>
    <property type="match status" value="1"/>
</dbReference>
<dbReference type="Proteomes" id="UP001190700">
    <property type="component" value="Unassembled WGS sequence"/>
</dbReference>
<protein>
    <recommendedName>
        <fullName evidence="1">ApaG domain-containing protein</fullName>
    </recommendedName>
</protein>
<dbReference type="InterPro" id="IPR036767">
    <property type="entry name" value="ApaG_sf"/>
</dbReference>
<dbReference type="InterPro" id="IPR007474">
    <property type="entry name" value="ApaG_domain"/>
</dbReference>